<dbReference type="CDD" id="cd01949">
    <property type="entry name" value="GGDEF"/>
    <property type="match status" value="1"/>
</dbReference>
<dbReference type="Gene3D" id="3.20.20.450">
    <property type="entry name" value="EAL domain"/>
    <property type="match status" value="1"/>
</dbReference>
<feature type="domain" description="PAS" evidence="3">
    <location>
        <begin position="18"/>
        <end position="72"/>
    </location>
</feature>
<dbReference type="CDD" id="cd01948">
    <property type="entry name" value="EAL"/>
    <property type="match status" value="1"/>
</dbReference>
<dbReference type="SUPFAM" id="SSF55073">
    <property type="entry name" value="Nucleotide cyclase"/>
    <property type="match status" value="1"/>
</dbReference>
<dbReference type="SMART" id="SM00052">
    <property type="entry name" value="EAL"/>
    <property type="match status" value="1"/>
</dbReference>
<keyword evidence="8" id="KW-1185">Reference proteome</keyword>
<dbReference type="Pfam" id="PF00990">
    <property type="entry name" value="GGDEF"/>
    <property type="match status" value="1"/>
</dbReference>
<organism evidence="7 8">
    <name type="scientific">Stutzerimonas kirkiae</name>
    <dbReference type="NCBI Taxonomy" id="2211392"/>
    <lineage>
        <taxon>Bacteria</taxon>
        <taxon>Pseudomonadati</taxon>
        <taxon>Pseudomonadota</taxon>
        <taxon>Gammaproteobacteria</taxon>
        <taxon>Pseudomonadales</taxon>
        <taxon>Pseudomonadaceae</taxon>
        <taxon>Stutzerimonas</taxon>
    </lineage>
</organism>
<dbReference type="GO" id="GO:0005886">
    <property type="term" value="C:plasma membrane"/>
    <property type="evidence" value="ECO:0007669"/>
    <property type="project" value="UniProtKB-SubCell"/>
</dbReference>
<dbReference type="GO" id="GO:0006355">
    <property type="term" value="P:regulation of DNA-templated transcription"/>
    <property type="evidence" value="ECO:0007669"/>
    <property type="project" value="InterPro"/>
</dbReference>
<dbReference type="PIRSF" id="PIRSF005925">
    <property type="entry name" value="Dos"/>
    <property type="match status" value="1"/>
</dbReference>
<dbReference type="InterPro" id="IPR012226">
    <property type="entry name" value="Diguanyl_cyclase/Pdiesterase"/>
</dbReference>
<dbReference type="InterPro" id="IPR001610">
    <property type="entry name" value="PAC"/>
</dbReference>
<dbReference type="Gene3D" id="3.30.450.20">
    <property type="entry name" value="PAS domain"/>
    <property type="match status" value="2"/>
</dbReference>
<evidence type="ECO:0000259" key="5">
    <source>
        <dbReference type="PROSITE" id="PS50883"/>
    </source>
</evidence>
<protein>
    <submittedName>
        <fullName evidence="7">Bifunctional diguanylate cyclase/phosphodiesterase</fullName>
    </submittedName>
</protein>
<evidence type="ECO:0000313" key="7">
    <source>
        <dbReference type="EMBL" id="TBU94064.1"/>
    </source>
</evidence>
<feature type="domain" description="GGDEF" evidence="6">
    <location>
        <begin position="442"/>
        <end position="574"/>
    </location>
</feature>
<dbReference type="NCBIfam" id="TIGR00229">
    <property type="entry name" value="sensory_box"/>
    <property type="match status" value="2"/>
</dbReference>
<reference evidence="7 8" key="1">
    <citation type="submission" date="2018-06" db="EMBL/GenBank/DDBJ databases">
        <title>Three novel Pseudomonas species isolated from symptomatic oak.</title>
        <authorList>
            <person name="Bueno-Gonzalez V."/>
            <person name="Brady C."/>
        </authorList>
    </citation>
    <scope>NUCLEOTIDE SEQUENCE [LARGE SCALE GENOMIC DNA]</scope>
    <source>
        <strain evidence="7 8">P17C</strain>
    </source>
</reference>
<feature type="domain" description="EAL" evidence="5">
    <location>
        <begin position="583"/>
        <end position="837"/>
    </location>
</feature>
<dbReference type="InterPro" id="IPR013767">
    <property type="entry name" value="PAS_fold"/>
</dbReference>
<dbReference type="EMBL" id="QJUP01000019">
    <property type="protein sequence ID" value="TBU94064.1"/>
    <property type="molecule type" value="Genomic_DNA"/>
</dbReference>
<evidence type="ECO:0000313" key="8">
    <source>
        <dbReference type="Proteomes" id="UP000292639"/>
    </source>
</evidence>
<dbReference type="SMART" id="SM00091">
    <property type="entry name" value="PAS"/>
    <property type="match status" value="2"/>
</dbReference>
<dbReference type="InterPro" id="IPR000700">
    <property type="entry name" value="PAS-assoc_C"/>
</dbReference>
<evidence type="ECO:0000259" key="3">
    <source>
        <dbReference type="PROSITE" id="PS50112"/>
    </source>
</evidence>
<dbReference type="SUPFAM" id="SSF55785">
    <property type="entry name" value="PYP-like sensor domain (PAS domain)"/>
    <property type="match status" value="2"/>
</dbReference>
<accession>A0A4Q9R3A3</accession>
<dbReference type="PROSITE" id="PS50112">
    <property type="entry name" value="PAS"/>
    <property type="match status" value="2"/>
</dbReference>
<dbReference type="InterPro" id="IPR035919">
    <property type="entry name" value="EAL_sf"/>
</dbReference>
<dbReference type="Pfam" id="PF00563">
    <property type="entry name" value="EAL"/>
    <property type="match status" value="1"/>
</dbReference>
<dbReference type="Gene3D" id="3.30.70.270">
    <property type="match status" value="1"/>
</dbReference>
<dbReference type="RefSeq" id="WP_131182691.1">
    <property type="nucleotide sequence ID" value="NZ_QJUO01000001.1"/>
</dbReference>
<dbReference type="PROSITE" id="PS50883">
    <property type="entry name" value="EAL"/>
    <property type="match status" value="1"/>
</dbReference>
<dbReference type="InterPro" id="IPR052155">
    <property type="entry name" value="Biofilm_reg_signaling"/>
</dbReference>
<feature type="domain" description="PAS" evidence="3">
    <location>
        <begin position="142"/>
        <end position="213"/>
    </location>
</feature>
<dbReference type="AlphaFoldDB" id="A0A4Q9R3A3"/>
<feature type="domain" description="PAC" evidence="4">
    <location>
        <begin position="95"/>
        <end position="145"/>
    </location>
</feature>
<dbReference type="InterPro" id="IPR000014">
    <property type="entry name" value="PAS"/>
</dbReference>
<dbReference type="InterPro" id="IPR035965">
    <property type="entry name" value="PAS-like_dom_sf"/>
</dbReference>
<dbReference type="InterPro" id="IPR001633">
    <property type="entry name" value="EAL_dom"/>
</dbReference>
<sequence length="840" mass="94144">MVDRRERQHGDGTPADIHRQMLEQGIEQSIDAVVAIDAHNRVSHFNAAAECLWGYSREQVLGRNVSMLVPPELHGQHDGYIDNNRRTGLNKIVGTSREVPVIRQDGERRWALMSISRIEVSDLVLYSAVLRDVTEQRHMREELRLLSLATHETGNAVIIFDERQRIRYLNRGCAKLLGWHAQTRLGEDFLDSLLRDSPLQEQAAGLRAQLEQGLQQDILLRDSNGRPLWCALVVNGIRDARGGFQHGVAVLTEITQAKMYEVLQLKVMDALLQETEPHQVLDLLCQEAHHLAPDLALAIVRRHPGHTLEVLASCGLSAELTEALERLEDGALGTLHGGQTRLWQQERPDLGLGPTLVRQIALHKDYHELLLSFQAAPAQENPFHTHLEGLCVHLARLTLERAQAQTHIRQLAFYDPLTGLPNRAQLNLHANTLLASARNTAKPLAVLFIDLDHFKQVNDSLGHAAGDDLLCAIARRLRDSLREDDTLARLSGDEFIAILGQTSSRQAADTAERLLQAISQPLAIVGQSLSPSASIGISLYPGDGEDLPSLLRHADQAMYQAKKARRGSFGFFQAELDRQARERLKLEQELHQALKDGQLQLHYQPQLELESLRVRGVEALLRWQHERLGILSPARFIPLAEECGLIIRIGHWVLNEACRQMADWRRRGIEIPNISINLSAQDFHQRDLSLILGSALQQHALCSGDMTLELTESLLIDGHPVTLENLDTLQTCGIRLAMDDFGTGYSSLGYLRRLPVRELKLDRLFVCDLEQDDEARALTQAVIHIGDSLGLDVIAEGVETPRQMQILQQQGYRFAQGYLFAPALPPEELESWLSSHKLEA</sequence>
<evidence type="ECO:0000259" key="6">
    <source>
        <dbReference type="PROSITE" id="PS50887"/>
    </source>
</evidence>
<evidence type="ECO:0000256" key="1">
    <source>
        <dbReference type="ARBA" id="ARBA00001946"/>
    </source>
</evidence>
<comment type="cofactor">
    <cofactor evidence="1">
        <name>Mg(2+)</name>
        <dbReference type="ChEBI" id="CHEBI:18420"/>
    </cofactor>
</comment>
<evidence type="ECO:0000259" key="4">
    <source>
        <dbReference type="PROSITE" id="PS50113"/>
    </source>
</evidence>
<dbReference type="SUPFAM" id="SSF141868">
    <property type="entry name" value="EAL domain-like"/>
    <property type="match status" value="1"/>
</dbReference>
<dbReference type="InterPro" id="IPR029787">
    <property type="entry name" value="Nucleotide_cyclase"/>
</dbReference>
<evidence type="ECO:0000256" key="2">
    <source>
        <dbReference type="ARBA" id="ARBA00004533"/>
    </source>
</evidence>
<dbReference type="FunFam" id="3.30.70.270:FF:000001">
    <property type="entry name" value="Diguanylate cyclase domain protein"/>
    <property type="match status" value="1"/>
</dbReference>
<proteinExistence type="predicted"/>
<dbReference type="NCBIfam" id="TIGR00254">
    <property type="entry name" value="GGDEF"/>
    <property type="match status" value="1"/>
</dbReference>
<comment type="caution">
    <text evidence="7">The sequence shown here is derived from an EMBL/GenBank/DDBJ whole genome shotgun (WGS) entry which is preliminary data.</text>
</comment>
<dbReference type="CDD" id="cd00130">
    <property type="entry name" value="PAS"/>
    <property type="match status" value="2"/>
</dbReference>
<dbReference type="Proteomes" id="UP000292639">
    <property type="component" value="Unassembled WGS sequence"/>
</dbReference>
<dbReference type="PROSITE" id="PS50113">
    <property type="entry name" value="PAC"/>
    <property type="match status" value="1"/>
</dbReference>
<dbReference type="SMART" id="SM00086">
    <property type="entry name" value="PAC"/>
    <property type="match status" value="2"/>
</dbReference>
<gene>
    <name evidence="7" type="ORF">DNJ96_13575</name>
</gene>
<dbReference type="PANTHER" id="PTHR44757">
    <property type="entry name" value="DIGUANYLATE CYCLASE DGCP"/>
    <property type="match status" value="1"/>
</dbReference>
<dbReference type="GO" id="GO:0003824">
    <property type="term" value="F:catalytic activity"/>
    <property type="evidence" value="ECO:0007669"/>
    <property type="project" value="UniProtKB-ARBA"/>
</dbReference>
<comment type="subcellular location">
    <subcellularLocation>
        <location evidence="2">Cell inner membrane</location>
    </subcellularLocation>
</comment>
<dbReference type="InterPro" id="IPR043128">
    <property type="entry name" value="Rev_trsase/Diguanyl_cyclase"/>
</dbReference>
<dbReference type="Pfam" id="PF00989">
    <property type="entry name" value="PAS"/>
    <property type="match status" value="2"/>
</dbReference>
<dbReference type="PROSITE" id="PS50887">
    <property type="entry name" value="GGDEF"/>
    <property type="match status" value="1"/>
</dbReference>
<dbReference type="PANTHER" id="PTHR44757:SF2">
    <property type="entry name" value="BIOFILM ARCHITECTURE MAINTENANCE PROTEIN MBAA"/>
    <property type="match status" value="1"/>
</dbReference>
<name>A0A4Q9R3A3_9GAMM</name>
<dbReference type="SMART" id="SM00267">
    <property type="entry name" value="GGDEF"/>
    <property type="match status" value="1"/>
</dbReference>
<dbReference type="InterPro" id="IPR000160">
    <property type="entry name" value="GGDEF_dom"/>
</dbReference>